<keyword evidence="8 10" id="KW-0139">CF(1)</keyword>
<dbReference type="HOGENOM" id="CLU_084338_2_1_5"/>
<keyword evidence="6 10" id="KW-0406">Ion transport</keyword>
<evidence type="ECO:0000256" key="7">
    <source>
        <dbReference type="ARBA" id="ARBA00023136"/>
    </source>
</evidence>
<dbReference type="STRING" id="1123069.ruthe_00722"/>
<evidence type="ECO:0000256" key="2">
    <source>
        <dbReference type="ARBA" id="ARBA00004184"/>
    </source>
</evidence>
<evidence type="ECO:0000256" key="10">
    <source>
        <dbReference type="HAMAP-Rule" id="MF_00530"/>
    </source>
</evidence>
<protein>
    <recommendedName>
        <fullName evidence="10">ATP synthase epsilon chain</fullName>
    </recommendedName>
    <alternativeName>
        <fullName evidence="10">ATP synthase F1 sector epsilon subunit</fullName>
    </alternativeName>
    <alternativeName>
        <fullName evidence="10">F-ATPase epsilon subunit</fullName>
    </alternativeName>
</protein>
<dbReference type="Proteomes" id="UP000015346">
    <property type="component" value="Unassembled WGS sequence"/>
</dbReference>
<dbReference type="NCBIfam" id="NF009978">
    <property type="entry name" value="PRK13443.1"/>
    <property type="match status" value="1"/>
</dbReference>
<comment type="caution">
    <text evidence="13">The sequence shown here is derived from an EMBL/GenBank/DDBJ whole genome shotgun (WGS) entry which is preliminary data.</text>
</comment>
<dbReference type="Pfam" id="PF02823">
    <property type="entry name" value="ATP-synt_DE_N"/>
    <property type="match status" value="1"/>
</dbReference>
<dbReference type="HAMAP" id="MF_00530">
    <property type="entry name" value="ATP_synth_epsil_bac"/>
    <property type="match status" value="1"/>
</dbReference>
<evidence type="ECO:0000313" key="13">
    <source>
        <dbReference type="EMBL" id="EPX87323.1"/>
    </source>
</evidence>
<evidence type="ECO:0000256" key="3">
    <source>
        <dbReference type="ARBA" id="ARBA00005712"/>
    </source>
</evidence>
<dbReference type="GO" id="GO:0005524">
    <property type="term" value="F:ATP binding"/>
    <property type="evidence" value="ECO:0007669"/>
    <property type="project" value="UniProtKB-UniRule"/>
</dbReference>
<comment type="subcellular location">
    <subcellularLocation>
        <location evidence="10">Cell membrane</location>
        <topology evidence="10">Peripheral membrane protein</topology>
    </subcellularLocation>
    <subcellularLocation>
        <location evidence="2">Endomembrane system</location>
        <topology evidence="2">Peripheral membrane protein</topology>
    </subcellularLocation>
</comment>
<dbReference type="AlphaFoldDB" id="S9R5Q5"/>
<keyword evidence="4 10" id="KW-0813">Transport</keyword>
<evidence type="ECO:0000256" key="11">
    <source>
        <dbReference type="RuleBase" id="RU003656"/>
    </source>
</evidence>
<dbReference type="GO" id="GO:0012505">
    <property type="term" value="C:endomembrane system"/>
    <property type="evidence" value="ECO:0007669"/>
    <property type="project" value="UniProtKB-SubCell"/>
</dbReference>
<keyword evidence="13" id="KW-0378">Hydrolase</keyword>
<evidence type="ECO:0000256" key="8">
    <source>
        <dbReference type="ARBA" id="ARBA00023196"/>
    </source>
</evidence>
<keyword evidence="7 10" id="KW-0472">Membrane</keyword>
<evidence type="ECO:0000313" key="14">
    <source>
        <dbReference type="Proteomes" id="UP000015346"/>
    </source>
</evidence>
<dbReference type="SUPFAM" id="SSF51344">
    <property type="entry name" value="Epsilon subunit of F1F0-ATP synthase N-terminal domain"/>
    <property type="match status" value="1"/>
</dbReference>
<comment type="similarity">
    <text evidence="3 10 11">Belongs to the ATPase epsilon chain family.</text>
</comment>
<keyword evidence="9 10" id="KW-0066">ATP synthesis</keyword>
<evidence type="ECO:0000256" key="5">
    <source>
        <dbReference type="ARBA" id="ARBA00022781"/>
    </source>
</evidence>
<evidence type="ECO:0000259" key="12">
    <source>
        <dbReference type="Pfam" id="PF02823"/>
    </source>
</evidence>
<dbReference type="InterPro" id="IPR020546">
    <property type="entry name" value="ATP_synth_F1_dsu/esu_N"/>
</dbReference>
<dbReference type="EMBL" id="AOLV01000008">
    <property type="protein sequence ID" value="EPX87323.1"/>
    <property type="molecule type" value="Genomic_DNA"/>
</dbReference>
<dbReference type="PATRIC" id="fig|1123069.3.peg.695"/>
<dbReference type="PANTHER" id="PTHR13822">
    <property type="entry name" value="ATP SYNTHASE DELTA/EPSILON CHAIN"/>
    <property type="match status" value="1"/>
</dbReference>
<dbReference type="CDD" id="cd12152">
    <property type="entry name" value="F1-ATPase_delta"/>
    <property type="match status" value="1"/>
</dbReference>
<evidence type="ECO:0000256" key="4">
    <source>
        <dbReference type="ARBA" id="ARBA00022448"/>
    </source>
</evidence>
<dbReference type="GO" id="GO:0046933">
    <property type="term" value="F:proton-transporting ATP synthase activity, rotational mechanism"/>
    <property type="evidence" value="ECO:0007669"/>
    <property type="project" value="UniProtKB-UniRule"/>
</dbReference>
<proteinExistence type="inferred from homology"/>
<organism evidence="13 14">
    <name type="scientific">Rubellimicrobium thermophilum DSM 16684</name>
    <dbReference type="NCBI Taxonomy" id="1123069"/>
    <lineage>
        <taxon>Bacteria</taxon>
        <taxon>Pseudomonadati</taxon>
        <taxon>Pseudomonadota</taxon>
        <taxon>Alphaproteobacteria</taxon>
        <taxon>Rhodobacterales</taxon>
        <taxon>Roseobacteraceae</taxon>
        <taxon>Rubellimicrobium</taxon>
    </lineage>
</organism>
<reference evidence="13 14" key="1">
    <citation type="journal article" date="2013" name="Stand. Genomic Sci.">
        <title>Genome sequence of the reddish-pigmented Rubellimicrobium thermophilum type strain (DSM 16684(T)), a member of the Roseobacter clade.</title>
        <authorList>
            <person name="Fiebig A."/>
            <person name="Riedel T."/>
            <person name="Gronow S."/>
            <person name="Petersen J."/>
            <person name="Klenk H.P."/>
            <person name="Goker M."/>
        </authorList>
    </citation>
    <scope>NUCLEOTIDE SEQUENCE [LARGE SCALE GENOMIC DNA]</scope>
    <source>
        <strain evidence="13 14">DSM 16684</strain>
    </source>
</reference>
<name>S9R5Q5_9RHOB</name>
<comment type="subunit">
    <text evidence="10 11">F-type ATPases have 2 components, CF(1) - the catalytic core - and CF(0) - the membrane proton channel. CF(1) has five subunits: alpha(3), beta(3), gamma(1), delta(1), epsilon(1). CF(0) has three main subunits: a, b and c.</text>
</comment>
<keyword evidence="10" id="KW-1003">Cell membrane</keyword>
<sequence length="147" mass="15185">MAEGFRFDLVSPERRLAALDAREVLLPGADGDLTAMPGHAPVITTLRPGLIRVVHAAGTEEFVVTGGFAEVTATGVSVLAEQALPRAEVTADVHARWVEEARTALTAAQNIADRDGPVDDAARLLADMVAVGDRIGIGAGASRAPAP</sequence>
<dbReference type="GO" id="GO:0045259">
    <property type="term" value="C:proton-transporting ATP synthase complex"/>
    <property type="evidence" value="ECO:0007669"/>
    <property type="project" value="UniProtKB-KW"/>
</dbReference>
<keyword evidence="5 10" id="KW-0375">Hydrogen ion transport</keyword>
<evidence type="ECO:0000256" key="9">
    <source>
        <dbReference type="ARBA" id="ARBA00023310"/>
    </source>
</evidence>
<dbReference type="GO" id="GO:0016787">
    <property type="term" value="F:hydrolase activity"/>
    <property type="evidence" value="ECO:0007669"/>
    <property type="project" value="UniProtKB-KW"/>
</dbReference>
<dbReference type="NCBIfam" id="TIGR01216">
    <property type="entry name" value="ATP_synt_epsi"/>
    <property type="match status" value="1"/>
</dbReference>
<dbReference type="InterPro" id="IPR036771">
    <property type="entry name" value="ATPsynth_dsu/esu_N"/>
</dbReference>
<dbReference type="Gene3D" id="2.60.15.10">
    <property type="entry name" value="F0F1 ATP synthase delta/epsilon subunit, N-terminal"/>
    <property type="match status" value="1"/>
</dbReference>
<gene>
    <name evidence="10" type="primary">atpC</name>
    <name evidence="13" type="ORF">ruthe_00722</name>
</gene>
<dbReference type="OrthoDB" id="9799969at2"/>
<feature type="domain" description="ATP synthase F1 complex delta/epsilon subunit N-terminal" evidence="12">
    <location>
        <begin position="5"/>
        <end position="83"/>
    </location>
</feature>
<dbReference type="GO" id="GO:0005886">
    <property type="term" value="C:plasma membrane"/>
    <property type="evidence" value="ECO:0007669"/>
    <property type="project" value="UniProtKB-SubCell"/>
</dbReference>
<dbReference type="RefSeq" id="WP_021096827.1">
    <property type="nucleotide sequence ID" value="NZ_KE557320.1"/>
</dbReference>
<comment type="function">
    <text evidence="1 10">Produces ATP from ADP in the presence of a proton gradient across the membrane.</text>
</comment>
<keyword evidence="14" id="KW-1185">Reference proteome</keyword>
<dbReference type="InterPro" id="IPR001469">
    <property type="entry name" value="ATP_synth_F1_dsu/esu"/>
</dbReference>
<evidence type="ECO:0000256" key="6">
    <source>
        <dbReference type="ARBA" id="ARBA00023065"/>
    </source>
</evidence>
<dbReference type="PANTHER" id="PTHR13822:SF10">
    <property type="entry name" value="ATP SYNTHASE EPSILON CHAIN, CHLOROPLASTIC"/>
    <property type="match status" value="1"/>
</dbReference>
<evidence type="ECO:0000256" key="1">
    <source>
        <dbReference type="ARBA" id="ARBA00003543"/>
    </source>
</evidence>
<accession>S9R5Q5</accession>